<dbReference type="InterPro" id="IPR052050">
    <property type="entry name" value="SecEffector_AnkRepeat"/>
</dbReference>
<proteinExistence type="predicted"/>
<sequence length="635" mass="67946">MHGCSNLMDAIERLPLELVQDIYSHAGLLTRFMHARQPLPLTRGQLSSVLAECFQRDRTDVAESILAPSLDSASSAATARNIMQELRRRSSSSTGDIDDIMMPLMALPKACPIDLTWEVLFVRSDAMHCIVASALASARLGSPFAESNLQALEAASYLQRSRRAQSSNPAGAEPLIAAASTAPGRRSLAAALDEADAVEDMHRHIRFEMSPDTEPFMHALLDLIVDSLLPACRHAVRTEDMAQTRLISESSDGSGNDSDAASSGLTDVDSEFAGKLLGSAAGLGRTDLMARLAASAGRFSRDAFDAAGRNGRLDTIRFMCESDGPCDVRTVSIQGAVDGGSVTVLQFIQDWLEGGALSGPYNSRQGYPSLPSALPPAHLDKVAELATATSTKRTIPGRLSISTALASGQLQGVWWVLQDPATWSHEAFRDLASQSACQGHEALLEFALDKRIGRAPTREALDLAAANGHRRTIELVGARTGVRCTSKAIYHAASGGHMDLLRWLIHELLGPASAGHDAADPRVQAQQPAYREHLIAGASAAARRGHSEVFEYLCAEFPWVAERRLQLAQDVCAAARSGHLRIVEGFVRLCMAAARRQLLAGDEPDAVDWVGDIAAAALAGGHPVIVRLIVTTQAR</sequence>
<dbReference type="PANTHER" id="PTHR46586:SF3">
    <property type="entry name" value="ANKYRIN REPEAT-CONTAINING PROTEIN"/>
    <property type="match status" value="1"/>
</dbReference>
<reference evidence="2 3" key="1">
    <citation type="submission" date="2023-09" db="EMBL/GenBank/DDBJ databases">
        <title>Pangenome analysis of Batrachochytrium dendrobatidis and related Chytrids.</title>
        <authorList>
            <person name="Yacoub M.N."/>
            <person name="Stajich J.E."/>
            <person name="James T.Y."/>
        </authorList>
    </citation>
    <scope>NUCLEOTIDE SEQUENCE [LARGE SCALE GENOMIC DNA]</scope>
    <source>
        <strain evidence="2 3">JEL0888</strain>
    </source>
</reference>
<dbReference type="PANTHER" id="PTHR46586">
    <property type="entry name" value="ANKYRIN REPEAT-CONTAINING PROTEIN"/>
    <property type="match status" value="1"/>
</dbReference>
<accession>A0ABR4N324</accession>
<feature type="compositionally biased region" description="Low complexity" evidence="1">
    <location>
        <begin position="248"/>
        <end position="264"/>
    </location>
</feature>
<name>A0ABR4N324_9FUNG</name>
<feature type="region of interest" description="Disordered" evidence="1">
    <location>
        <begin position="245"/>
        <end position="264"/>
    </location>
</feature>
<dbReference type="Proteomes" id="UP001527925">
    <property type="component" value="Unassembled WGS sequence"/>
</dbReference>
<comment type="caution">
    <text evidence="2">The sequence shown here is derived from an EMBL/GenBank/DDBJ whole genome shotgun (WGS) entry which is preliminary data.</text>
</comment>
<organism evidence="2 3">
    <name type="scientific">Polyrhizophydium stewartii</name>
    <dbReference type="NCBI Taxonomy" id="2732419"/>
    <lineage>
        <taxon>Eukaryota</taxon>
        <taxon>Fungi</taxon>
        <taxon>Fungi incertae sedis</taxon>
        <taxon>Chytridiomycota</taxon>
        <taxon>Chytridiomycota incertae sedis</taxon>
        <taxon>Chytridiomycetes</taxon>
        <taxon>Rhizophydiales</taxon>
        <taxon>Rhizophydiales incertae sedis</taxon>
        <taxon>Polyrhizophydium</taxon>
    </lineage>
</organism>
<dbReference type="EMBL" id="JADGIZ020000039">
    <property type="protein sequence ID" value="KAL2913947.1"/>
    <property type="molecule type" value="Genomic_DNA"/>
</dbReference>
<gene>
    <name evidence="2" type="ORF">HK105_206538</name>
</gene>
<dbReference type="InterPro" id="IPR036770">
    <property type="entry name" value="Ankyrin_rpt-contain_sf"/>
</dbReference>
<evidence type="ECO:0000256" key="1">
    <source>
        <dbReference type="SAM" id="MobiDB-lite"/>
    </source>
</evidence>
<evidence type="ECO:0000313" key="3">
    <source>
        <dbReference type="Proteomes" id="UP001527925"/>
    </source>
</evidence>
<evidence type="ECO:0000313" key="2">
    <source>
        <dbReference type="EMBL" id="KAL2913947.1"/>
    </source>
</evidence>
<evidence type="ECO:0008006" key="4">
    <source>
        <dbReference type="Google" id="ProtNLM"/>
    </source>
</evidence>
<keyword evidence="3" id="KW-1185">Reference proteome</keyword>
<dbReference type="SUPFAM" id="SSF48403">
    <property type="entry name" value="Ankyrin repeat"/>
    <property type="match status" value="1"/>
</dbReference>
<dbReference type="Gene3D" id="1.25.40.20">
    <property type="entry name" value="Ankyrin repeat-containing domain"/>
    <property type="match status" value="1"/>
</dbReference>
<protein>
    <recommendedName>
        <fullName evidence="4">Ankyrin repeat protein</fullName>
    </recommendedName>
</protein>